<dbReference type="GO" id="GO:1901137">
    <property type="term" value="P:carbohydrate derivative biosynthetic process"/>
    <property type="evidence" value="ECO:0007669"/>
    <property type="project" value="UniProtKB-ARBA"/>
</dbReference>
<dbReference type="EMBL" id="BSQG01000007">
    <property type="protein sequence ID" value="GLU49393.1"/>
    <property type="molecule type" value="Genomic_DNA"/>
</dbReference>
<reference evidence="5" key="1">
    <citation type="submission" date="2023-02" db="EMBL/GenBank/DDBJ databases">
        <title>Nocardiopsis ansamitocini NBRC 112285.</title>
        <authorList>
            <person name="Ichikawa N."/>
            <person name="Sato H."/>
            <person name="Tonouchi N."/>
        </authorList>
    </citation>
    <scope>NUCLEOTIDE SEQUENCE</scope>
    <source>
        <strain evidence="5">NBRC 112285</strain>
    </source>
</reference>
<dbReference type="Gene3D" id="3.40.50.2000">
    <property type="entry name" value="Glycogen Phosphorylase B"/>
    <property type="match status" value="2"/>
</dbReference>
<dbReference type="InterPro" id="IPR028098">
    <property type="entry name" value="Glyco_trans_4-like_N"/>
</dbReference>
<gene>
    <name evidence="5" type="ORF">Nans01_37440</name>
</gene>
<dbReference type="Proteomes" id="UP001165092">
    <property type="component" value="Unassembled WGS sequence"/>
</dbReference>
<evidence type="ECO:0000259" key="3">
    <source>
        <dbReference type="Pfam" id="PF00534"/>
    </source>
</evidence>
<evidence type="ECO:0000313" key="6">
    <source>
        <dbReference type="Proteomes" id="UP001165092"/>
    </source>
</evidence>
<proteinExistence type="predicted"/>
<keyword evidence="2 5" id="KW-0808">Transferase</keyword>
<dbReference type="InterPro" id="IPR050194">
    <property type="entry name" value="Glycosyltransferase_grp1"/>
</dbReference>
<organism evidence="5 6">
    <name type="scientific">Nocardiopsis ansamitocini</name>
    <dbReference type="NCBI Taxonomy" id="1670832"/>
    <lineage>
        <taxon>Bacteria</taxon>
        <taxon>Bacillati</taxon>
        <taxon>Actinomycetota</taxon>
        <taxon>Actinomycetes</taxon>
        <taxon>Streptosporangiales</taxon>
        <taxon>Nocardiopsidaceae</taxon>
        <taxon>Nocardiopsis</taxon>
    </lineage>
</organism>
<dbReference type="InterPro" id="IPR001296">
    <property type="entry name" value="Glyco_trans_1"/>
</dbReference>
<evidence type="ECO:0000313" key="5">
    <source>
        <dbReference type="EMBL" id="GLU49393.1"/>
    </source>
</evidence>
<keyword evidence="1" id="KW-0328">Glycosyltransferase</keyword>
<dbReference type="Pfam" id="PF13579">
    <property type="entry name" value="Glyco_trans_4_4"/>
    <property type="match status" value="1"/>
</dbReference>
<dbReference type="PANTHER" id="PTHR45947">
    <property type="entry name" value="SULFOQUINOVOSYL TRANSFERASE SQD2"/>
    <property type="match status" value="1"/>
</dbReference>
<protein>
    <submittedName>
        <fullName evidence="5">Glycosyl transferase</fullName>
    </submittedName>
</protein>
<dbReference type="Pfam" id="PF00534">
    <property type="entry name" value="Glycos_transf_1"/>
    <property type="match status" value="1"/>
</dbReference>
<feature type="domain" description="Glycosyltransferase subfamily 4-like N-terminal" evidence="4">
    <location>
        <begin position="15"/>
        <end position="165"/>
    </location>
</feature>
<keyword evidence="6" id="KW-1185">Reference proteome</keyword>
<dbReference type="AlphaFoldDB" id="A0A9W6P9D5"/>
<dbReference type="GO" id="GO:0016757">
    <property type="term" value="F:glycosyltransferase activity"/>
    <property type="evidence" value="ECO:0007669"/>
    <property type="project" value="UniProtKB-KW"/>
</dbReference>
<dbReference type="CDD" id="cd03801">
    <property type="entry name" value="GT4_PimA-like"/>
    <property type="match status" value="1"/>
</dbReference>
<comment type="caution">
    <text evidence="5">The sequence shown here is derived from an EMBL/GenBank/DDBJ whole genome shotgun (WGS) entry which is preliminary data.</text>
</comment>
<name>A0A9W6P9D5_9ACTN</name>
<evidence type="ECO:0000259" key="4">
    <source>
        <dbReference type="Pfam" id="PF13579"/>
    </source>
</evidence>
<dbReference type="SUPFAM" id="SSF53756">
    <property type="entry name" value="UDP-Glycosyltransferase/glycogen phosphorylase"/>
    <property type="match status" value="1"/>
</dbReference>
<evidence type="ECO:0000256" key="2">
    <source>
        <dbReference type="ARBA" id="ARBA00022679"/>
    </source>
</evidence>
<sequence>MNGLRIALTLATSGGGVGNHVRSLCSGLIDRGHRVAVIGPPSTEERFSFTSTGARFAPLEVGALPRPATDLAALSRLRGLLAGADVVHAHGVRAGALAALARPRVPLAVTLHNAPPAGKGSGPLVFGVLESLVARRADLVLGVSGDLVQRMRDRRARRVDRALVPAPAMTATGIGPEEVRAALGVEPGRPLLLTVARLAGQKGLPVLLDAAARLGRRDHRPLLAVAGDGPLEAELAARVAAEGLPVQLLGRRSDIADLLAAADMFVLSSLWEGQPLVVQEALRAGLPIVATDVGGVPDLVGPAAELVPAGDAAALAEAVARVLDDTALAARMRADSRAAADALAVPGDDADQVIGFYRELVGVRGPA</sequence>
<feature type="domain" description="Glycosyl transferase family 1" evidence="3">
    <location>
        <begin position="178"/>
        <end position="337"/>
    </location>
</feature>
<accession>A0A9W6P9D5</accession>
<evidence type="ECO:0000256" key="1">
    <source>
        <dbReference type="ARBA" id="ARBA00022676"/>
    </source>
</evidence>
<dbReference type="PANTHER" id="PTHR45947:SF3">
    <property type="entry name" value="SULFOQUINOVOSYL TRANSFERASE SQD2"/>
    <property type="match status" value="1"/>
</dbReference>
<dbReference type="RefSeq" id="WP_285760900.1">
    <property type="nucleotide sequence ID" value="NZ_BSQG01000007.1"/>
</dbReference>